<dbReference type="Pfam" id="PF19780">
    <property type="entry name" value="DUF6265"/>
    <property type="match status" value="1"/>
</dbReference>
<evidence type="ECO:0000313" key="3">
    <source>
        <dbReference type="EMBL" id="WCL52720.1"/>
    </source>
</evidence>
<protein>
    <submittedName>
        <fullName evidence="3">DUF6265 family protein</fullName>
    </submittedName>
</protein>
<evidence type="ECO:0000259" key="2">
    <source>
        <dbReference type="Pfam" id="PF19780"/>
    </source>
</evidence>
<proteinExistence type="predicted"/>
<keyword evidence="4" id="KW-1185">Reference proteome</keyword>
<reference evidence="3" key="1">
    <citation type="submission" date="2023-01" db="EMBL/GenBank/DDBJ databases">
        <title>The genome sequence of Kordiimonadaceae bacterium 6D33.</title>
        <authorList>
            <person name="Liu Y."/>
        </authorList>
    </citation>
    <scope>NUCLEOTIDE SEQUENCE</scope>
    <source>
        <strain evidence="3">6D33</strain>
    </source>
</reference>
<dbReference type="RefSeq" id="WP_289502084.1">
    <property type="nucleotide sequence ID" value="NZ_CP116805.1"/>
</dbReference>
<accession>A0AAE9XPT8</accession>
<evidence type="ECO:0000313" key="4">
    <source>
        <dbReference type="Proteomes" id="UP001217500"/>
    </source>
</evidence>
<gene>
    <name evidence="3" type="ORF">PH603_09230</name>
</gene>
<dbReference type="AlphaFoldDB" id="A0AAE9XPT8"/>
<feature type="chain" id="PRO_5042196378" evidence="1">
    <location>
        <begin position="23"/>
        <end position="147"/>
    </location>
</feature>
<keyword evidence="1" id="KW-0732">Signal</keyword>
<sequence>MPRPRLLAYAAIAFLACPSAHAGDFDWLTGHWRSEQGSKVSEEMWTNGEGGVYFAVNRSLKDGKTGNFEFIRITTGPDAAYIAQPGGGTPVAFPLVEHSASSAVFLKPDHDYPQKISYVRDGNRLTATISKADGADATSWAWTLVEE</sequence>
<feature type="signal peptide" evidence="1">
    <location>
        <begin position="1"/>
        <end position="22"/>
    </location>
</feature>
<evidence type="ECO:0000256" key="1">
    <source>
        <dbReference type="SAM" id="SignalP"/>
    </source>
</evidence>
<dbReference type="Proteomes" id="UP001217500">
    <property type="component" value="Chromosome"/>
</dbReference>
<feature type="domain" description="DUF6265" evidence="2">
    <location>
        <begin position="26"/>
        <end position="130"/>
    </location>
</feature>
<dbReference type="KEGG" id="gso:PH603_09230"/>
<dbReference type="PROSITE" id="PS51257">
    <property type="entry name" value="PROKAR_LIPOPROTEIN"/>
    <property type="match status" value="1"/>
</dbReference>
<name>A0AAE9XPT8_9PROT</name>
<dbReference type="EMBL" id="CP116805">
    <property type="protein sequence ID" value="WCL52720.1"/>
    <property type="molecule type" value="Genomic_DNA"/>
</dbReference>
<organism evidence="3 4">
    <name type="scientific">Gimibacter soli</name>
    <dbReference type="NCBI Taxonomy" id="3024400"/>
    <lineage>
        <taxon>Bacteria</taxon>
        <taxon>Pseudomonadati</taxon>
        <taxon>Pseudomonadota</taxon>
        <taxon>Alphaproteobacteria</taxon>
        <taxon>Kordiimonadales</taxon>
        <taxon>Temperatibacteraceae</taxon>
        <taxon>Gimibacter</taxon>
    </lineage>
</organism>
<dbReference type="InterPro" id="IPR046232">
    <property type="entry name" value="DUF6265"/>
</dbReference>